<reference evidence="1 2" key="1">
    <citation type="submission" date="2022-01" db="EMBL/GenBank/DDBJ databases">
        <title>Whole genome-based taxonomy of the Shewanellaceae.</title>
        <authorList>
            <person name="Martin-Rodriguez A.J."/>
        </authorList>
    </citation>
    <scope>NUCLEOTIDE SEQUENCE [LARGE SCALE GENOMIC DNA]</scope>
    <source>
        <strain evidence="1 2">DSM 17177</strain>
    </source>
</reference>
<gene>
    <name evidence="1" type="ORF">L2764_12190</name>
</gene>
<accession>A0ABT0LC03</accession>
<proteinExistence type="predicted"/>
<comment type="caution">
    <text evidence="1">The sequence shown here is derived from an EMBL/GenBank/DDBJ whole genome shotgun (WGS) entry which is preliminary data.</text>
</comment>
<sequence>MNFGAGYSAQQYIALVGIASTDFPFVGDNAAEVITHFGDKCSQVWDMDAGTLIIQAAEKITLESKMVLASQDLQVQSNINAGGDITDNKASMAADRLIYNGHIHGYTDDGVDMTTAITKSSQ</sequence>
<dbReference type="EMBL" id="JAKIKS010000042">
    <property type="protein sequence ID" value="MCL1125213.1"/>
    <property type="molecule type" value="Genomic_DNA"/>
</dbReference>
<protein>
    <recommendedName>
        <fullName evidence="3">Phage baseplate assembly protein V</fullName>
    </recommendedName>
</protein>
<dbReference type="Proteomes" id="UP001203423">
    <property type="component" value="Unassembled WGS sequence"/>
</dbReference>
<evidence type="ECO:0000313" key="2">
    <source>
        <dbReference type="Proteomes" id="UP001203423"/>
    </source>
</evidence>
<evidence type="ECO:0008006" key="3">
    <source>
        <dbReference type="Google" id="ProtNLM"/>
    </source>
</evidence>
<name>A0ABT0LC03_9GAMM</name>
<keyword evidence="2" id="KW-1185">Reference proteome</keyword>
<dbReference type="RefSeq" id="WP_248940528.1">
    <property type="nucleotide sequence ID" value="NZ_JAKIKS010000042.1"/>
</dbReference>
<evidence type="ECO:0000313" key="1">
    <source>
        <dbReference type="EMBL" id="MCL1125213.1"/>
    </source>
</evidence>
<organism evidence="1 2">
    <name type="scientific">Shewanella surugensis</name>
    <dbReference type="NCBI Taxonomy" id="212020"/>
    <lineage>
        <taxon>Bacteria</taxon>
        <taxon>Pseudomonadati</taxon>
        <taxon>Pseudomonadota</taxon>
        <taxon>Gammaproteobacteria</taxon>
        <taxon>Alteromonadales</taxon>
        <taxon>Shewanellaceae</taxon>
        <taxon>Shewanella</taxon>
    </lineage>
</organism>